<accession>A0A2K8L524</accession>
<gene>
    <name evidence="2" type="ORF">Ga0123462_1559</name>
</gene>
<dbReference type="InterPro" id="IPR014922">
    <property type="entry name" value="YdhG-like"/>
</dbReference>
<evidence type="ECO:0000259" key="1">
    <source>
        <dbReference type="Pfam" id="PF08818"/>
    </source>
</evidence>
<dbReference type="Proteomes" id="UP000231637">
    <property type="component" value="Chromosome"/>
</dbReference>
<dbReference type="Gene3D" id="3.90.1150.200">
    <property type="match status" value="1"/>
</dbReference>
<dbReference type="AlphaFoldDB" id="A0A2K8L524"/>
<dbReference type="KEGG" id="mfn:Ga0123462_1559"/>
<sequence length="122" mass="13660">MTSSNNEQVQSFLDDIIVSDPDKSDIIEKLRKVVFQTDSNINERMMYGGIMLSLERDFGGIFAYKNHVSFEFSFGASLDDPSNILEGGGKFRRHIKIHGLADIEAKKVASFVKQALELSINS</sequence>
<dbReference type="Pfam" id="PF08818">
    <property type="entry name" value="DUF1801"/>
    <property type="match status" value="1"/>
</dbReference>
<evidence type="ECO:0000313" key="2">
    <source>
        <dbReference type="EMBL" id="ATX82418.1"/>
    </source>
</evidence>
<protein>
    <recommendedName>
        <fullName evidence="1">YdhG-like domain-containing protein</fullName>
    </recommendedName>
</protein>
<evidence type="ECO:0000313" key="3">
    <source>
        <dbReference type="Proteomes" id="UP000231637"/>
    </source>
</evidence>
<dbReference type="EMBL" id="CP018800">
    <property type="protein sequence ID" value="ATX82418.1"/>
    <property type="molecule type" value="Genomic_DNA"/>
</dbReference>
<dbReference type="SUPFAM" id="SSF159888">
    <property type="entry name" value="YdhG-like"/>
    <property type="match status" value="1"/>
</dbReference>
<keyword evidence="3" id="KW-1185">Reference proteome</keyword>
<reference evidence="2 3" key="1">
    <citation type="submission" date="2016-12" db="EMBL/GenBank/DDBJ databases">
        <title>Isolation and genomic insights into novel planktonic Zetaproteobacteria from stratified waters of the Chesapeake Bay.</title>
        <authorList>
            <person name="McAllister S.M."/>
            <person name="Kato S."/>
            <person name="Chan C.S."/>
            <person name="Chiu B.K."/>
            <person name="Field E.K."/>
        </authorList>
    </citation>
    <scope>NUCLEOTIDE SEQUENCE [LARGE SCALE GENOMIC DNA]</scope>
    <source>
        <strain evidence="2 3">CP-8</strain>
    </source>
</reference>
<dbReference type="OrthoDB" id="7619808at2"/>
<dbReference type="RefSeq" id="WP_100265776.1">
    <property type="nucleotide sequence ID" value="NZ_CP018800.1"/>
</dbReference>
<organism evidence="2 3">
    <name type="scientific">Mariprofundus ferrinatatus</name>
    <dbReference type="NCBI Taxonomy" id="1921087"/>
    <lineage>
        <taxon>Bacteria</taxon>
        <taxon>Pseudomonadati</taxon>
        <taxon>Pseudomonadota</taxon>
        <taxon>Candidatius Mariprofundia</taxon>
        <taxon>Mariprofundales</taxon>
        <taxon>Mariprofundaceae</taxon>
        <taxon>Mariprofundus</taxon>
    </lineage>
</organism>
<proteinExistence type="predicted"/>
<name>A0A2K8L524_9PROT</name>
<feature type="domain" description="YdhG-like" evidence="1">
    <location>
        <begin position="24"/>
        <end position="116"/>
    </location>
</feature>